<dbReference type="SUPFAM" id="SSF50447">
    <property type="entry name" value="Translation proteins"/>
    <property type="match status" value="1"/>
</dbReference>
<evidence type="ECO:0000256" key="2">
    <source>
        <dbReference type="ARBA" id="ARBA00022917"/>
    </source>
</evidence>
<dbReference type="InterPro" id="IPR035647">
    <property type="entry name" value="EFG_III/V"/>
</dbReference>
<dbReference type="Pfam" id="PF00009">
    <property type="entry name" value="GTP_EFTU"/>
    <property type="match status" value="1"/>
</dbReference>
<dbReference type="GO" id="GO:0005525">
    <property type="term" value="F:GTP binding"/>
    <property type="evidence" value="ECO:0007669"/>
    <property type="project" value="UniProtKB-KW"/>
</dbReference>
<dbReference type="EMBL" id="CADCWK010000001">
    <property type="protein sequence ID" value="CAA9540928.1"/>
    <property type="molecule type" value="Genomic_DNA"/>
</dbReference>
<dbReference type="PROSITE" id="PS00301">
    <property type="entry name" value="G_TR_1"/>
    <property type="match status" value="1"/>
</dbReference>
<reference evidence="5" key="1">
    <citation type="submission" date="2020-02" db="EMBL/GenBank/DDBJ databases">
        <authorList>
            <person name="Meier V. D."/>
        </authorList>
    </citation>
    <scope>NUCLEOTIDE SEQUENCE</scope>
    <source>
        <strain evidence="5">AVDCRST_MAG33</strain>
    </source>
</reference>
<evidence type="ECO:0000259" key="4">
    <source>
        <dbReference type="PROSITE" id="PS51722"/>
    </source>
</evidence>
<dbReference type="SMART" id="SM00889">
    <property type="entry name" value="EFG_IV"/>
    <property type="match status" value="1"/>
</dbReference>
<dbReference type="Gene3D" id="2.40.30.10">
    <property type="entry name" value="Translation factors"/>
    <property type="match status" value="1"/>
</dbReference>
<dbReference type="SUPFAM" id="SSF52540">
    <property type="entry name" value="P-loop containing nucleoside triphosphate hydrolases"/>
    <property type="match status" value="1"/>
</dbReference>
<dbReference type="PROSITE" id="PS51722">
    <property type="entry name" value="G_TR_2"/>
    <property type="match status" value="1"/>
</dbReference>
<dbReference type="InterPro" id="IPR027417">
    <property type="entry name" value="P-loop_NTPase"/>
</dbReference>
<dbReference type="Gene3D" id="3.30.70.870">
    <property type="entry name" value="Elongation Factor G (Translational Gtpase), domain 3"/>
    <property type="match status" value="1"/>
</dbReference>
<dbReference type="Gene3D" id="3.30.70.240">
    <property type="match status" value="1"/>
</dbReference>
<dbReference type="SUPFAM" id="SSF54980">
    <property type="entry name" value="EF-G C-terminal domain-like"/>
    <property type="match status" value="2"/>
</dbReference>
<evidence type="ECO:0000256" key="3">
    <source>
        <dbReference type="ARBA" id="ARBA00023134"/>
    </source>
</evidence>
<dbReference type="InterPro" id="IPR014721">
    <property type="entry name" value="Ribsml_uS5_D2-typ_fold_subgr"/>
</dbReference>
<dbReference type="PRINTS" id="PR00315">
    <property type="entry name" value="ELONGATNFCT"/>
</dbReference>
<dbReference type="GO" id="GO:0003924">
    <property type="term" value="F:GTPase activity"/>
    <property type="evidence" value="ECO:0007669"/>
    <property type="project" value="InterPro"/>
</dbReference>
<proteinExistence type="predicted"/>
<keyword evidence="1" id="KW-0547">Nucleotide-binding</keyword>
<protein>
    <submittedName>
        <fullName evidence="5">Ribosome protection-type tetracycline resistance related proteins</fullName>
    </submittedName>
</protein>
<dbReference type="Gene3D" id="3.30.230.10">
    <property type="match status" value="1"/>
</dbReference>
<dbReference type="InterPro" id="IPR031157">
    <property type="entry name" value="G_TR_CS"/>
</dbReference>
<dbReference type="InterPro" id="IPR005225">
    <property type="entry name" value="Small_GTP-bd"/>
</dbReference>
<dbReference type="AlphaFoldDB" id="A0A6J4U4Q8"/>
<feature type="domain" description="Tr-type G" evidence="4">
    <location>
        <begin position="1"/>
        <end position="251"/>
    </location>
</feature>
<dbReference type="Pfam" id="PF22042">
    <property type="entry name" value="EF-G_D2"/>
    <property type="match status" value="1"/>
</dbReference>
<dbReference type="NCBIfam" id="TIGR00231">
    <property type="entry name" value="small_GTP"/>
    <property type="match status" value="1"/>
</dbReference>
<dbReference type="SUPFAM" id="SSF54211">
    <property type="entry name" value="Ribosomal protein S5 domain 2-like"/>
    <property type="match status" value="1"/>
</dbReference>
<dbReference type="Pfam" id="PF03764">
    <property type="entry name" value="EFG_IV"/>
    <property type="match status" value="1"/>
</dbReference>
<organism evidence="5">
    <name type="scientific">uncultured Thermomicrobiales bacterium</name>
    <dbReference type="NCBI Taxonomy" id="1645740"/>
    <lineage>
        <taxon>Bacteria</taxon>
        <taxon>Pseudomonadati</taxon>
        <taxon>Thermomicrobiota</taxon>
        <taxon>Thermomicrobia</taxon>
        <taxon>Thermomicrobiales</taxon>
        <taxon>environmental samples</taxon>
    </lineage>
</organism>
<dbReference type="GO" id="GO:0032790">
    <property type="term" value="P:ribosome disassembly"/>
    <property type="evidence" value="ECO:0007669"/>
    <property type="project" value="TreeGrafter"/>
</dbReference>
<dbReference type="GO" id="GO:0006412">
    <property type="term" value="P:translation"/>
    <property type="evidence" value="ECO:0007669"/>
    <property type="project" value="UniProtKB-KW"/>
</dbReference>
<evidence type="ECO:0000256" key="1">
    <source>
        <dbReference type="ARBA" id="ARBA00022741"/>
    </source>
</evidence>
<dbReference type="Gene3D" id="3.40.50.300">
    <property type="entry name" value="P-loop containing nucleotide triphosphate hydrolases"/>
    <property type="match status" value="1"/>
</dbReference>
<dbReference type="PANTHER" id="PTHR43261">
    <property type="entry name" value="TRANSLATION ELONGATION FACTOR G-RELATED"/>
    <property type="match status" value="1"/>
</dbReference>
<name>A0A6J4U4Q8_9BACT</name>
<dbReference type="InterPro" id="IPR005517">
    <property type="entry name" value="Transl_elong_EFG/EF2_IV"/>
</dbReference>
<dbReference type="Pfam" id="PF00679">
    <property type="entry name" value="EFG_C"/>
    <property type="match status" value="1"/>
</dbReference>
<dbReference type="InterPro" id="IPR000795">
    <property type="entry name" value="T_Tr_GTP-bd_dom"/>
</dbReference>
<dbReference type="InterPro" id="IPR000640">
    <property type="entry name" value="EFG_V-like"/>
</dbReference>
<dbReference type="PRINTS" id="PR01037">
    <property type="entry name" value="TCRTETOQM"/>
</dbReference>
<keyword evidence="2" id="KW-0648">Protein biosynthesis</keyword>
<dbReference type="InterPro" id="IPR020568">
    <property type="entry name" value="Ribosomal_Su5_D2-typ_SF"/>
</dbReference>
<dbReference type="InterPro" id="IPR009000">
    <property type="entry name" value="Transl_B-barrel_sf"/>
</dbReference>
<dbReference type="InterPro" id="IPR053905">
    <property type="entry name" value="EF-G-like_DII"/>
</dbReference>
<gene>
    <name evidence="5" type="ORF">AVDCRST_MAG33-9</name>
</gene>
<dbReference type="PANTHER" id="PTHR43261:SF1">
    <property type="entry name" value="RIBOSOME-RELEASING FACTOR 2, MITOCHONDRIAL"/>
    <property type="match status" value="1"/>
</dbReference>
<accession>A0A6J4U4Q8</accession>
<evidence type="ECO:0000313" key="5">
    <source>
        <dbReference type="EMBL" id="CAA9540928.1"/>
    </source>
</evidence>
<sequence length="653" mass="69830">MGIINLGILAHVDAGKTSLTERLLFETGVIPAIGSVDRGSTQTDTLELERQRGITIQAAVVSFPLGGHKVNLIDTPGHADFIAEVERSLLALDGVILVVSAVEGIQPQTRKLIRVVRELAMPVILFINKIDRVGARGAPLLDDIRRSLGLPVLPMTEPLGMGTREATVAERNLYAPDEVGPVCDLLSLRSDAFVADYLRSGGPPPRRRVEREIARQARRGDIVPVFFGSAITGAGIAPLLPAITRYLPLARGDRESEPSGIIFKIQRQPSGEKVALVRLWQGRIEVRDRIVVTRSTGDGPGEIFEARVTAIDAFEAGDRRPVDAVATGDIGRLHGLRAGRIGDVIGLAPVPRAAGRFDRPTLESVVRPVETGRATELAIALQTLAEQDPLIDVRRDAVRSQVSIRLYGEVQKEVIGATLANDFGLPVTFEPSRVVCIETPAGQGWAVEYIGAEDNQFLATVGIRVAPGDPGSGIAFSRPAGALDLSFYRAIEESVHETLDQGLHGWAVADCRVTVTDTAMSPTSVAADYRKLVPLVLMAALKRAGTVVHEPVQRFELDCPAGVLSDVLLAVTAARGLVEGTTTDGERSRIAGTIPSAGVRLVEQRLPGLAGGEAGLSTEFAGYRPVTGEPPCRPRTDADPLDRKQYLLAVGRT</sequence>
<keyword evidence="3" id="KW-0342">GTP-binding</keyword>